<sequence>MRCCSIGALEDKLKKTTKDAPVPAYTWTFEPAVPACGWTDMVAEMLQHIRVQNRQSAEKTKQPRYFAAYMAPPVGIVPHVKGIFPYSVRAQNPRTPPIKGTLKELKEEFFNGERELGRKEKEEKVKRGDLRERELAAASSSTSRNHHCRAPSKGFAASREGQQTWVHGYFSRDFLLTHFLYFLLWVMKETEIYLLFCP</sequence>
<reference evidence="2 3" key="1">
    <citation type="journal article" date="2024" name="G3 (Bethesda)">
        <title>Genome assembly of Hibiscus sabdariffa L. provides insights into metabolisms of medicinal natural products.</title>
        <authorList>
            <person name="Kim T."/>
        </authorList>
    </citation>
    <scope>NUCLEOTIDE SEQUENCE [LARGE SCALE GENOMIC DNA]</scope>
    <source>
        <strain evidence="2">TK-2024</strain>
        <tissue evidence="2">Old leaves</tissue>
    </source>
</reference>
<dbReference type="Proteomes" id="UP001472677">
    <property type="component" value="Unassembled WGS sequence"/>
</dbReference>
<proteinExistence type="predicted"/>
<comment type="caution">
    <text evidence="2">The sequence shown here is derived from an EMBL/GenBank/DDBJ whole genome shotgun (WGS) entry which is preliminary data.</text>
</comment>
<dbReference type="EMBL" id="JBBPBM010000013">
    <property type="protein sequence ID" value="KAK8561558.1"/>
    <property type="molecule type" value="Genomic_DNA"/>
</dbReference>
<name>A0ABR2EJA8_9ROSI</name>
<accession>A0ABR2EJA8</accession>
<evidence type="ECO:0000313" key="3">
    <source>
        <dbReference type="Proteomes" id="UP001472677"/>
    </source>
</evidence>
<organism evidence="2 3">
    <name type="scientific">Hibiscus sabdariffa</name>
    <name type="common">roselle</name>
    <dbReference type="NCBI Taxonomy" id="183260"/>
    <lineage>
        <taxon>Eukaryota</taxon>
        <taxon>Viridiplantae</taxon>
        <taxon>Streptophyta</taxon>
        <taxon>Embryophyta</taxon>
        <taxon>Tracheophyta</taxon>
        <taxon>Spermatophyta</taxon>
        <taxon>Magnoliopsida</taxon>
        <taxon>eudicotyledons</taxon>
        <taxon>Gunneridae</taxon>
        <taxon>Pentapetalae</taxon>
        <taxon>rosids</taxon>
        <taxon>malvids</taxon>
        <taxon>Malvales</taxon>
        <taxon>Malvaceae</taxon>
        <taxon>Malvoideae</taxon>
        <taxon>Hibiscus</taxon>
    </lineage>
</organism>
<protein>
    <submittedName>
        <fullName evidence="2">Uncharacterized protein</fullName>
    </submittedName>
</protein>
<feature type="region of interest" description="Disordered" evidence="1">
    <location>
        <begin position="135"/>
        <end position="154"/>
    </location>
</feature>
<gene>
    <name evidence="2" type="ORF">V6N12_048624</name>
</gene>
<evidence type="ECO:0000313" key="2">
    <source>
        <dbReference type="EMBL" id="KAK8561558.1"/>
    </source>
</evidence>
<evidence type="ECO:0000256" key="1">
    <source>
        <dbReference type="SAM" id="MobiDB-lite"/>
    </source>
</evidence>
<keyword evidence="3" id="KW-1185">Reference proteome</keyword>